<protein>
    <submittedName>
        <fullName evidence="2">Ketosteroid isomerase-like protein</fullName>
    </submittedName>
</protein>
<name>A0A2P8GQC9_9BACT</name>
<feature type="domain" description="SnoaL-like" evidence="1">
    <location>
        <begin position="16"/>
        <end position="113"/>
    </location>
</feature>
<dbReference type="Proteomes" id="UP000240978">
    <property type="component" value="Unassembled WGS sequence"/>
</dbReference>
<dbReference type="SUPFAM" id="SSF54427">
    <property type="entry name" value="NTF2-like"/>
    <property type="match status" value="1"/>
</dbReference>
<comment type="caution">
    <text evidence="2">The sequence shown here is derived from an EMBL/GenBank/DDBJ whole genome shotgun (WGS) entry which is preliminary data.</text>
</comment>
<dbReference type="Pfam" id="PF12680">
    <property type="entry name" value="SnoaL_2"/>
    <property type="match status" value="1"/>
</dbReference>
<dbReference type="OrthoDB" id="2083380at2"/>
<dbReference type="EMBL" id="PYGK01000001">
    <property type="protein sequence ID" value="PSL36178.1"/>
    <property type="molecule type" value="Genomic_DNA"/>
</dbReference>
<proteinExistence type="predicted"/>
<evidence type="ECO:0000313" key="2">
    <source>
        <dbReference type="EMBL" id="PSL36178.1"/>
    </source>
</evidence>
<dbReference type="InterPro" id="IPR037401">
    <property type="entry name" value="SnoaL-like"/>
</dbReference>
<evidence type="ECO:0000313" key="3">
    <source>
        <dbReference type="Proteomes" id="UP000240978"/>
    </source>
</evidence>
<dbReference type="InterPro" id="IPR032710">
    <property type="entry name" value="NTF2-like_dom_sf"/>
</dbReference>
<dbReference type="Gene3D" id="3.10.450.50">
    <property type="match status" value="1"/>
</dbReference>
<evidence type="ECO:0000259" key="1">
    <source>
        <dbReference type="Pfam" id="PF12680"/>
    </source>
</evidence>
<reference evidence="2 3" key="1">
    <citation type="submission" date="2018-03" db="EMBL/GenBank/DDBJ databases">
        <title>Genomic Encyclopedia of Archaeal and Bacterial Type Strains, Phase II (KMG-II): from individual species to whole genera.</title>
        <authorList>
            <person name="Goeker M."/>
        </authorList>
    </citation>
    <scope>NUCLEOTIDE SEQUENCE [LARGE SCALE GENOMIC DNA]</scope>
    <source>
        <strain evidence="2 3">DSM 18107</strain>
    </source>
</reference>
<accession>A0A2P8GQC9</accession>
<gene>
    <name evidence="2" type="ORF">CLV42_101947</name>
</gene>
<dbReference type="GO" id="GO:0016853">
    <property type="term" value="F:isomerase activity"/>
    <property type="evidence" value="ECO:0007669"/>
    <property type="project" value="UniProtKB-KW"/>
</dbReference>
<dbReference type="AlphaFoldDB" id="A0A2P8GQC9"/>
<sequence>MTTAKELLMAYLQNINNADKAIALFADDAAIELPYLNSLGLPWRWSGKETLYKFLQNLPKTFPGFQFQNIQIHIDTPEQAFGEYEVECTVASTGRPYHQHYMGRLVAKDGKIVLLREALDLAQVAKSSFPNGVADLSKK</sequence>
<keyword evidence="3" id="KW-1185">Reference proteome</keyword>
<organism evidence="2 3">
    <name type="scientific">Chitinophaga ginsengisoli</name>
    <dbReference type="NCBI Taxonomy" id="363837"/>
    <lineage>
        <taxon>Bacteria</taxon>
        <taxon>Pseudomonadati</taxon>
        <taxon>Bacteroidota</taxon>
        <taxon>Chitinophagia</taxon>
        <taxon>Chitinophagales</taxon>
        <taxon>Chitinophagaceae</taxon>
        <taxon>Chitinophaga</taxon>
    </lineage>
</organism>
<dbReference type="RefSeq" id="WP_106600682.1">
    <property type="nucleotide sequence ID" value="NZ_PYGK01000001.1"/>
</dbReference>
<keyword evidence="2" id="KW-0413">Isomerase</keyword>